<keyword evidence="3" id="KW-1185">Reference proteome</keyword>
<organism evidence="2 3">
    <name type="scientific">Adiantum capillus-veneris</name>
    <name type="common">Maidenhair fern</name>
    <dbReference type="NCBI Taxonomy" id="13818"/>
    <lineage>
        <taxon>Eukaryota</taxon>
        <taxon>Viridiplantae</taxon>
        <taxon>Streptophyta</taxon>
        <taxon>Embryophyta</taxon>
        <taxon>Tracheophyta</taxon>
        <taxon>Polypodiopsida</taxon>
        <taxon>Polypodiidae</taxon>
        <taxon>Polypodiales</taxon>
        <taxon>Pteridineae</taxon>
        <taxon>Pteridaceae</taxon>
        <taxon>Vittarioideae</taxon>
        <taxon>Adiantum</taxon>
    </lineage>
</organism>
<accession>A0A9D4ZR18</accession>
<gene>
    <name evidence="2" type="ORF">GOP47_0002220</name>
</gene>
<reference evidence="2" key="1">
    <citation type="submission" date="2021-01" db="EMBL/GenBank/DDBJ databases">
        <title>Adiantum capillus-veneris genome.</title>
        <authorList>
            <person name="Fang Y."/>
            <person name="Liao Q."/>
        </authorList>
    </citation>
    <scope>NUCLEOTIDE SEQUENCE</scope>
    <source>
        <strain evidence="2">H3</strain>
        <tissue evidence="2">Leaf</tissue>
    </source>
</reference>
<dbReference type="Proteomes" id="UP000886520">
    <property type="component" value="Chromosome 2"/>
</dbReference>
<dbReference type="AlphaFoldDB" id="A0A9D4ZR18"/>
<name>A0A9D4ZR18_ADICA</name>
<protein>
    <submittedName>
        <fullName evidence="2">Uncharacterized protein</fullName>
    </submittedName>
</protein>
<comment type="caution">
    <text evidence="2">The sequence shown here is derived from an EMBL/GenBank/DDBJ whole genome shotgun (WGS) entry which is preliminary data.</text>
</comment>
<keyword evidence="1" id="KW-0175">Coiled coil</keyword>
<dbReference type="OrthoDB" id="2000102at2759"/>
<feature type="coiled-coil region" evidence="1">
    <location>
        <begin position="182"/>
        <end position="209"/>
    </location>
</feature>
<proteinExistence type="predicted"/>
<evidence type="ECO:0000256" key="1">
    <source>
        <dbReference type="SAM" id="Coils"/>
    </source>
</evidence>
<dbReference type="EMBL" id="JABFUD020000003">
    <property type="protein sequence ID" value="KAI5082477.1"/>
    <property type="molecule type" value="Genomic_DNA"/>
</dbReference>
<evidence type="ECO:0000313" key="2">
    <source>
        <dbReference type="EMBL" id="KAI5082477.1"/>
    </source>
</evidence>
<sequence>MGGLRARLQAMALTVQAKDSALQDLQRRLQATVVEVEHGRAREAALRRRAEIAEAAEEALASQMAEVEAEAYARIRHMNGMKKDAVQRAEDAWMVNREEPMRTRERIAELERRLEAEMAEAGGWERRYREVEAERGRAKAAAEALGRQLLKMGAESTRAPFTEQPIHSRHAKTAEPVADDQVTELRRRLAEAERALEAVHGKLEEAEEMSAGQQMMRVKGKGVDEAVVSMSLQELAGMVKLRLWSPSALTLCSSTS</sequence>
<evidence type="ECO:0000313" key="3">
    <source>
        <dbReference type="Proteomes" id="UP000886520"/>
    </source>
</evidence>
<feature type="coiled-coil region" evidence="1">
    <location>
        <begin position="107"/>
        <end position="148"/>
    </location>
</feature>